<dbReference type="PANTHER" id="PTHR31047">
    <property type="entry name" value="MEIOTICALLY UP-REGULATED GENE 157 PROTEIN"/>
    <property type="match status" value="1"/>
</dbReference>
<dbReference type="EMBL" id="JAJEPR010000019">
    <property type="protein sequence ID" value="MCC2190402.1"/>
    <property type="molecule type" value="Genomic_DNA"/>
</dbReference>
<dbReference type="PANTHER" id="PTHR31047:SF0">
    <property type="entry name" value="MEIOTICALLY UP-REGULATED GENE 157 PROTEIN"/>
    <property type="match status" value="1"/>
</dbReference>
<dbReference type="InterPro" id="IPR008313">
    <property type="entry name" value="GH125"/>
</dbReference>
<dbReference type="PIRSF" id="PIRSF028846">
    <property type="entry name" value="UCP028846"/>
    <property type="match status" value="1"/>
</dbReference>
<dbReference type="SMART" id="SM01149">
    <property type="entry name" value="DUF1237"/>
    <property type="match status" value="1"/>
</dbReference>
<dbReference type="AlphaFoldDB" id="A0AAE3DTL2"/>
<dbReference type="GO" id="GO:0016787">
    <property type="term" value="F:hydrolase activity"/>
    <property type="evidence" value="ECO:0007669"/>
    <property type="project" value="UniProtKB-KW"/>
</dbReference>
<dbReference type="InterPro" id="IPR008928">
    <property type="entry name" value="6-hairpin_glycosidase_sf"/>
</dbReference>
<gene>
    <name evidence="1" type="ORF">LKD71_11385</name>
</gene>
<dbReference type="SUPFAM" id="SSF48208">
    <property type="entry name" value="Six-hairpin glycosidases"/>
    <property type="match status" value="1"/>
</dbReference>
<dbReference type="RefSeq" id="WP_227615500.1">
    <property type="nucleotide sequence ID" value="NZ_JAJEPR010000019.1"/>
</dbReference>
<keyword evidence="1" id="KW-0378">Hydrolase</keyword>
<accession>A0AAE3DTL2</accession>
<organism evidence="1 2">
    <name type="scientific">Fusicatenibacter faecihominis</name>
    <dbReference type="NCBI Taxonomy" id="2881276"/>
    <lineage>
        <taxon>Bacteria</taxon>
        <taxon>Bacillati</taxon>
        <taxon>Bacillota</taxon>
        <taxon>Clostridia</taxon>
        <taxon>Lachnospirales</taxon>
        <taxon>Lachnospiraceae</taxon>
        <taxon>Fusicatenibacter</taxon>
    </lineage>
</organism>
<keyword evidence="2" id="KW-1185">Reference proteome</keyword>
<evidence type="ECO:0000313" key="2">
    <source>
        <dbReference type="Proteomes" id="UP001197875"/>
    </source>
</evidence>
<protein>
    <submittedName>
        <fullName evidence="1">Glycoside hydrolase family 125 protein</fullName>
    </submittedName>
</protein>
<dbReference type="GO" id="GO:0005975">
    <property type="term" value="P:carbohydrate metabolic process"/>
    <property type="evidence" value="ECO:0007669"/>
    <property type="project" value="InterPro"/>
</dbReference>
<dbReference type="Pfam" id="PF06824">
    <property type="entry name" value="Glyco_hydro_125"/>
    <property type="match status" value="1"/>
</dbReference>
<evidence type="ECO:0000313" key="1">
    <source>
        <dbReference type="EMBL" id="MCC2190402.1"/>
    </source>
</evidence>
<dbReference type="Gene3D" id="1.50.10.10">
    <property type="match status" value="1"/>
</dbReference>
<sequence length="426" mass="48579">MSERTHEMNVFLQEIKEKLKDEPKLYSLFETCFTNTLERTIRRYEDGTSFVITGDIPAMWLRDSAAQVRPYLYLAARDSELADMIEGLVKRQFSCILIDPYANAFNEKPDGSCWEKDFEDQDPGVWERKYEIDSLCYPIQLAYFLWKLTGRTAHFDETFRKGVNAILKVFRTEQYHEEKSSYHFTRHSLYSESLSRGGKGALVNDGCGLIWSGFRPSDDACDLGYLIPSNMFASVVLGYLSEIAREVLHDEELAKEAAAFSKEVHDAIEANAVASLQGFGRVYAYETDGFGQCRFMDDANVPSLLAQTYLGYEGDPEVTANTRRFLLSEANPYYYEGTAASGIGSPHTPTSYIWHIALAVQGMTETSKEEKYRILKLMAATDDNKGMMHEGFDKNDPSHYTREWFSWANAMYAEMVLNYLGYGLDV</sequence>
<proteinExistence type="predicted"/>
<reference evidence="1 2" key="1">
    <citation type="submission" date="2021-10" db="EMBL/GenBank/DDBJ databases">
        <title>Anaerobic single-cell dispensing facilitates the cultivation of human gut bacteria.</title>
        <authorList>
            <person name="Afrizal A."/>
        </authorList>
    </citation>
    <scope>NUCLEOTIDE SEQUENCE [LARGE SCALE GENOMIC DNA]</scope>
    <source>
        <strain evidence="1 2">CLA-AA-H277</strain>
    </source>
</reference>
<dbReference type="InterPro" id="IPR012341">
    <property type="entry name" value="6hp_glycosidase-like_sf"/>
</dbReference>
<dbReference type="Proteomes" id="UP001197875">
    <property type="component" value="Unassembled WGS sequence"/>
</dbReference>
<comment type="caution">
    <text evidence="1">The sequence shown here is derived from an EMBL/GenBank/DDBJ whole genome shotgun (WGS) entry which is preliminary data.</text>
</comment>
<name>A0AAE3DTL2_9FIRM</name>